<evidence type="ECO:0000256" key="9">
    <source>
        <dbReference type="RuleBase" id="RU004016"/>
    </source>
</evidence>
<feature type="signal peptide" evidence="10">
    <location>
        <begin position="1"/>
        <end position="30"/>
    </location>
</feature>
<dbReference type="InterPro" id="IPR001967">
    <property type="entry name" value="Peptidase_S11_N"/>
</dbReference>
<dbReference type="SUPFAM" id="SSF56601">
    <property type="entry name" value="beta-lactamase/transpeptidase-like"/>
    <property type="match status" value="1"/>
</dbReference>
<evidence type="ECO:0000256" key="2">
    <source>
        <dbReference type="ARBA" id="ARBA00022729"/>
    </source>
</evidence>
<dbReference type="Gene3D" id="3.30.70.1070">
    <property type="entry name" value="Sporulation related repeat"/>
    <property type="match status" value="1"/>
</dbReference>
<evidence type="ECO:0000256" key="6">
    <source>
        <dbReference type="ARBA" id="ARBA00023316"/>
    </source>
</evidence>
<feature type="active site" description="Proton acceptor" evidence="7">
    <location>
        <position position="67"/>
    </location>
</feature>
<dbReference type="InterPro" id="IPR007730">
    <property type="entry name" value="SPOR-like_dom"/>
</dbReference>
<dbReference type="GO" id="GO:0006508">
    <property type="term" value="P:proteolysis"/>
    <property type="evidence" value="ECO:0007669"/>
    <property type="project" value="InterPro"/>
</dbReference>
<dbReference type="Proteomes" id="UP000053176">
    <property type="component" value="Unassembled WGS sequence"/>
</dbReference>
<keyword evidence="12" id="KW-0645">Protease</keyword>
<keyword evidence="2 10" id="KW-0732">Signal</keyword>
<dbReference type="AlphaFoldDB" id="A0A124GGS3"/>
<reference evidence="12 13" key="1">
    <citation type="submission" date="2015-12" db="EMBL/GenBank/DDBJ databases">
        <title>Draft genome sequence of Mesorhizobium sp. UFLA 01-765, a multitolerant efficient symbiont and plant-growth promoting strain isolated from Zn-mining soil using Leucaena leucocephala as a trap plant.</title>
        <authorList>
            <person name="Rangel W.M."/>
            <person name="Thijs S."/>
            <person name="Longatti S.M."/>
            <person name="Moreira F.M."/>
            <person name="Weyens N."/>
            <person name="Vangronsveld J."/>
            <person name="Van Hamme J.D."/>
            <person name="Bottos E.M."/>
            <person name="Rineau F."/>
        </authorList>
    </citation>
    <scope>NUCLEOTIDE SEQUENCE [LARGE SCALE GENOMIC DNA]</scope>
    <source>
        <strain evidence="12 13">UFLA 01-765</strain>
    </source>
</reference>
<feature type="binding site" evidence="8">
    <location>
        <position position="229"/>
    </location>
    <ligand>
        <name>substrate</name>
    </ligand>
</feature>
<dbReference type="PRINTS" id="PR00725">
    <property type="entry name" value="DADACBPTASE1"/>
</dbReference>
<dbReference type="InterPro" id="IPR012338">
    <property type="entry name" value="Beta-lactam/transpept-like"/>
</dbReference>
<evidence type="ECO:0000256" key="10">
    <source>
        <dbReference type="SAM" id="SignalP"/>
    </source>
</evidence>
<dbReference type="PANTHER" id="PTHR21581:SF6">
    <property type="entry name" value="TRAFFICKING PROTEIN PARTICLE COMPLEX SUBUNIT 12"/>
    <property type="match status" value="1"/>
</dbReference>
<dbReference type="InterPro" id="IPR018044">
    <property type="entry name" value="Peptidase_S11"/>
</dbReference>
<comment type="similarity">
    <text evidence="1 9">Belongs to the peptidase S11 family.</text>
</comment>
<name>A0A124GGS3_RHILI</name>
<keyword evidence="5" id="KW-0573">Peptidoglycan synthesis</keyword>
<dbReference type="EMBL" id="LPWA01000079">
    <property type="protein sequence ID" value="KUM27681.1"/>
    <property type="molecule type" value="Genomic_DNA"/>
</dbReference>
<dbReference type="SUPFAM" id="SSF110997">
    <property type="entry name" value="Sporulation related repeat"/>
    <property type="match status" value="1"/>
</dbReference>
<organism evidence="12 13">
    <name type="scientific">Rhizobium loti</name>
    <name type="common">Mesorhizobium loti</name>
    <dbReference type="NCBI Taxonomy" id="381"/>
    <lineage>
        <taxon>Bacteria</taxon>
        <taxon>Pseudomonadati</taxon>
        <taxon>Pseudomonadota</taxon>
        <taxon>Alphaproteobacteria</taxon>
        <taxon>Hyphomicrobiales</taxon>
        <taxon>Phyllobacteriaceae</taxon>
        <taxon>Mesorhizobium</taxon>
    </lineage>
</organism>
<gene>
    <name evidence="12" type="ORF">AU467_16300</name>
</gene>
<dbReference type="Pfam" id="PF05036">
    <property type="entry name" value="SPOR"/>
    <property type="match status" value="1"/>
</dbReference>
<evidence type="ECO:0000256" key="4">
    <source>
        <dbReference type="ARBA" id="ARBA00022960"/>
    </source>
</evidence>
<keyword evidence="12" id="KW-0121">Carboxypeptidase</keyword>
<dbReference type="GO" id="GO:0042834">
    <property type="term" value="F:peptidoglycan binding"/>
    <property type="evidence" value="ECO:0007669"/>
    <property type="project" value="InterPro"/>
</dbReference>
<dbReference type="GO" id="GO:0008360">
    <property type="term" value="P:regulation of cell shape"/>
    <property type="evidence" value="ECO:0007669"/>
    <property type="project" value="UniProtKB-KW"/>
</dbReference>
<evidence type="ECO:0000256" key="7">
    <source>
        <dbReference type="PIRSR" id="PIRSR618044-1"/>
    </source>
</evidence>
<dbReference type="Gene3D" id="3.40.710.10">
    <property type="entry name" value="DD-peptidase/beta-lactamase superfamily"/>
    <property type="match status" value="1"/>
</dbReference>
<dbReference type="Pfam" id="PF00768">
    <property type="entry name" value="Peptidase_S11"/>
    <property type="match status" value="1"/>
</dbReference>
<feature type="active site" description="Proton acceptor" evidence="7">
    <location>
        <position position="70"/>
    </location>
</feature>
<evidence type="ECO:0000256" key="3">
    <source>
        <dbReference type="ARBA" id="ARBA00022801"/>
    </source>
</evidence>
<dbReference type="PANTHER" id="PTHR21581">
    <property type="entry name" value="D-ALANYL-D-ALANINE CARBOXYPEPTIDASE"/>
    <property type="match status" value="1"/>
</dbReference>
<accession>A0A124GGS3</accession>
<evidence type="ECO:0000256" key="8">
    <source>
        <dbReference type="PIRSR" id="PIRSR618044-2"/>
    </source>
</evidence>
<keyword evidence="4" id="KW-0133">Cell shape</keyword>
<feature type="chain" id="PRO_5007172285" evidence="10">
    <location>
        <begin position="31"/>
        <end position="485"/>
    </location>
</feature>
<evidence type="ECO:0000259" key="11">
    <source>
        <dbReference type="PROSITE" id="PS51724"/>
    </source>
</evidence>
<evidence type="ECO:0000313" key="13">
    <source>
        <dbReference type="Proteomes" id="UP000053176"/>
    </source>
</evidence>
<dbReference type="PROSITE" id="PS51724">
    <property type="entry name" value="SPOR"/>
    <property type="match status" value="1"/>
</dbReference>
<dbReference type="GO" id="GO:0071555">
    <property type="term" value="P:cell wall organization"/>
    <property type="evidence" value="ECO:0007669"/>
    <property type="project" value="UniProtKB-KW"/>
</dbReference>
<sequence>MRQALSGFVSKSPFSIKAIMVAALAVTIVAADVASALAAKSAAIVVDAKTGKVLYSADANGRRYPASLTKMMTLYLTFEALAKGRISKNTPVPYSAHAAAEPPTKLGVRAGGSVPVETAILSMVTKSANDSATALGELLGGSEDNFARMMTAKARQLGMNGTVFRNANGLPDPGQFTTAHDMAMLGIALREHYPQYYGYFSQRSFLYGRQRINGHNRLLGRIKGVDGIKTGYTRASGYNLVSSVADGDRRLVAVVMGGASGRSRDNQMASLINTYLPRASTRGGGDLIAKAGGDNPIKALAKVFLPKHDAPTPDEKPAVDDTAVASADDSAPVVEETPVAEEAKPVIQVRKVKTVAVAAMAPPPAPQETASEPETTSQAVAAYAAEPTPAAAPAVDPVKTSSLPSGWVVQVASSPTQSGAQALLNETSKQAPKVLADASGFTVAFDKDGVTLYRARFGGFGSKAAAWKACDALKRKKIACYAVQQ</sequence>
<keyword evidence="6" id="KW-0961">Cell wall biogenesis/degradation</keyword>
<protein>
    <submittedName>
        <fullName evidence="12">D-alanyl-D-alanine carboxypeptidase</fullName>
    </submittedName>
</protein>
<comment type="caution">
    <text evidence="12">The sequence shown here is derived from an EMBL/GenBank/DDBJ whole genome shotgun (WGS) entry which is preliminary data.</text>
</comment>
<evidence type="ECO:0000256" key="1">
    <source>
        <dbReference type="ARBA" id="ARBA00007164"/>
    </source>
</evidence>
<evidence type="ECO:0000313" key="12">
    <source>
        <dbReference type="EMBL" id="KUM27681.1"/>
    </source>
</evidence>
<dbReference type="OrthoDB" id="9795979at2"/>
<keyword evidence="3" id="KW-0378">Hydrolase</keyword>
<feature type="active site" evidence="7">
    <location>
        <position position="127"/>
    </location>
</feature>
<dbReference type="InterPro" id="IPR036680">
    <property type="entry name" value="SPOR-like_sf"/>
</dbReference>
<feature type="domain" description="SPOR" evidence="11">
    <location>
        <begin position="401"/>
        <end position="485"/>
    </location>
</feature>
<dbReference type="GO" id="GO:0009252">
    <property type="term" value="P:peptidoglycan biosynthetic process"/>
    <property type="evidence" value="ECO:0007669"/>
    <property type="project" value="UniProtKB-KW"/>
</dbReference>
<proteinExistence type="inferred from homology"/>
<dbReference type="GO" id="GO:0009002">
    <property type="term" value="F:serine-type D-Ala-D-Ala carboxypeptidase activity"/>
    <property type="evidence" value="ECO:0007669"/>
    <property type="project" value="InterPro"/>
</dbReference>
<evidence type="ECO:0000256" key="5">
    <source>
        <dbReference type="ARBA" id="ARBA00022984"/>
    </source>
</evidence>